<evidence type="ECO:0000256" key="1">
    <source>
        <dbReference type="ARBA" id="ARBA00012528"/>
    </source>
</evidence>
<dbReference type="PROSITE" id="PS50887">
    <property type="entry name" value="GGDEF"/>
    <property type="match status" value="1"/>
</dbReference>
<dbReference type="SUPFAM" id="SSF55073">
    <property type="entry name" value="Nucleotide cyclase"/>
    <property type="match status" value="1"/>
</dbReference>
<sequence length="386" mass="43369">MLRDPLARIPSTLLGEFYAHQLRHRRRFLLLINVLGQLAFLTYGWADQLVIADQALASWILRVGYVAMMVVPTYLVFYRLQNVLLMDVLLPVSIVGAAGIWFWLLAQSTDPHTAVYQYASLIFIVLANLGIQVSFVAALMLSVGISLVVGVGVLNVTKANMHDVLIFTLVYYPVFFFSLFISWSNTVSRRKEFAQAMLNEQAKRSLEASNRVLDQLAHTDALTGLDNRRQFEKLVRYELARSARTHQPACMMLFDIDHFKQINDTRGHDVGDLALKSMAEVARMQIREQDAIARYGGDEFAVLLTNTSLEAAMVVAERVRRSIEVCTLQLPTGDTLRMTTSIGVVGFGPTTRRLEDLVSLADRALYLAKKGGRNQVVRQDEPETVT</sequence>
<evidence type="ECO:0000313" key="5">
    <source>
        <dbReference type="EMBL" id="MFC7433866.1"/>
    </source>
</evidence>
<keyword evidence="6" id="KW-1185">Reference proteome</keyword>
<proteinExistence type="predicted"/>
<dbReference type="InterPro" id="IPR029787">
    <property type="entry name" value="Nucleotide_cyclase"/>
</dbReference>
<dbReference type="SMART" id="SM00267">
    <property type="entry name" value="GGDEF"/>
    <property type="match status" value="1"/>
</dbReference>
<evidence type="ECO:0000256" key="2">
    <source>
        <dbReference type="ARBA" id="ARBA00034247"/>
    </source>
</evidence>
<comment type="catalytic activity">
    <reaction evidence="2">
        <text>2 GTP = 3',3'-c-di-GMP + 2 diphosphate</text>
        <dbReference type="Rhea" id="RHEA:24898"/>
        <dbReference type="ChEBI" id="CHEBI:33019"/>
        <dbReference type="ChEBI" id="CHEBI:37565"/>
        <dbReference type="ChEBI" id="CHEBI:58805"/>
        <dbReference type="EC" id="2.7.7.65"/>
    </reaction>
</comment>
<keyword evidence="3" id="KW-0472">Membrane</keyword>
<protein>
    <recommendedName>
        <fullName evidence="1">diguanylate cyclase</fullName>
        <ecNumber evidence="1">2.7.7.65</ecNumber>
    </recommendedName>
</protein>
<keyword evidence="3" id="KW-0812">Transmembrane</keyword>
<evidence type="ECO:0000256" key="3">
    <source>
        <dbReference type="SAM" id="Phobius"/>
    </source>
</evidence>
<feature type="transmembrane region" description="Helical" evidence="3">
    <location>
        <begin position="58"/>
        <end position="77"/>
    </location>
</feature>
<dbReference type="PANTHER" id="PTHR45138">
    <property type="entry name" value="REGULATORY COMPONENTS OF SENSORY TRANSDUCTION SYSTEM"/>
    <property type="match status" value="1"/>
</dbReference>
<dbReference type="EMBL" id="JBHTBX010000002">
    <property type="protein sequence ID" value="MFC7433866.1"/>
    <property type="molecule type" value="Genomic_DNA"/>
</dbReference>
<accession>A0ABW2R6J6</accession>
<feature type="transmembrane region" description="Helical" evidence="3">
    <location>
        <begin position="163"/>
        <end position="183"/>
    </location>
</feature>
<dbReference type="Pfam" id="PF00990">
    <property type="entry name" value="GGDEF"/>
    <property type="match status" value="1"/>
</dbReference>
<organism evidence="5 6">
    <name type="scientific">Hydrogenophaga bisanensis</name>
    <dbReference type="NCBI Taxonomy" id="439611"/>
    <lineage>
        <taxon>Bacteria</taxon>
        <taxon>Pseudomonadati</taxon>
        <taxon>Pseudomonadota</taxon>
        <taxon>Betaproteobacteria</taxon>
        <taxon>Burkholderiales</taxon>
        <taxon>Comamonadaceae</taxon>
        <taxon>Hydrogenophaga</taxon>
    </lineage>
</organism>
<reference evidence="6" key="1">
    <citation type="journal article" date="2019" name="Int. J. Syst. Evol. Microbiol.">
        <title>The Global Catalogue of Microorganisms (GCM) 10K type strain sequencing project: providing services to taxonomists for standard genome sequencing and annotation.</title>
        <authorList>
            <consortium name="The Broad Institute Genomics Platform"/>
            <consortium name="The Broad Institute Genome Sequencing Center for Infectious Disease"/>
            <person name="Wu L."/>
            <person name="Ma J."/>
        </authorList>
    </citation>
    <scope>NUCLEOTIDE SEQUENCE [LARGE SCALE GENOMIC DNA]</scope>
    <source>
        <strain evidence="6">CCUG 54518</strain>
    </source>
</reference>
<evidence type="ECO:0000313" key="6">
    <source>
        <dbReference type="Proteomes" id="UP001596495"/>
    </source>
</evidence>
<dbReference type="Proteomes" id="UP001596495">
    <property type="component" value="Unassembled WGS sequence"/>
</dbReference>
<keyword evidence="3" id="KW-1133">Transmembrane helix</keyword>
<dbReference type="InterPro" id="IPR000160">
    <property type="entry name" value="GGDEF_dom"/>
</dbReference>
<evidence type="ECO:0000259" key="4">
    <source>
        <dbReference type="PROSITE" id="PS50887"/>
    </source>
</evidence>
<dbReference type="GO" id="GO:0052621">
    <property type="term" value="F:diguanylate cyclase activity"/>
    <property type="evidence" value="ECO:0007669"/>
    <property type="project" value="UniProtKB-EC"/>
</dbReference>
<comment type="caution">
    <text evidence="5">The sequence shown here is derived from an EMBL/GenBank/DDBJ whole genome shotgun (WGS) entry which is preliminary data.</text>
</comment>
<dbReference type="CDD" id="cd01949">
    <property type="entry name" value="GGDEF"/>
    <property type="match status" value="1"/>
</dbReference>
<dbReference type="RefSeq" id="WP_382254620.1">
    <property type="nucleotide sequence ID" value="NZ_JBHTBX010000002.1"/>
</dbReference>
<dbReference type="InterPro" id="IPR043128">
    <property type="entry name" value="Rev_trsase/Diguanyl_cyclase"/>
</dbReference>
<dbReference type="Gene3D" id="3.30.70.270">
    <property type="match status" value="1"/>
</dbReference>
<dbReference type="InterPro" id="IPR050469">
    <property type="entry name" value="Diguanylate_Cyclase"/>
</dbReference>
<gene>
    <name evidence="5" type="ORF">ACFQNJ_05015</name>
</gene>
<name>A0ABW2R6J6_9BURK</name>
<feature type="transmembrane region" description="Helical" evidence="3">
    <location>
        <begin position="28"/>
        <end position="46"/>
    </location>
</feature>
<keyword evidence="5" id="KW-0548">Nucleotidyltransferase</keyword>
<feature type="domain" description="GGDEF" evidence="4">
    <location>
        <begin position="247"/>
        <end position="381"/>
    </location>
</feature>
<feature type="transmembrane region" description="Helical" evidence="3">
    <location>
        <begin position="118"/>
        <end position="151"/>
    </location>
</feature>
<feature type="transmembrane region" description="Helical" evidence="3">
    <location>
        <begin position="84"/>
        <end position="106"/>
    </location>
</feature>
<dbReference type="NCBIfam" id="TIGR00254">
    <property type="entry name" value="GGDEF"/>
    <property type="match status" value="1"/>
</dbReference>
<keyword evidence="5" id="KW-0808">Transferase</keyword>
<dbReference type="EC" id="2.7.7.65" evidence="1"/>
<dbReference type="PANTHER" id="PTHR45138:SF9">
    <property type="entry name" value="DIGUANYLATE CYCLASE DGCM-RELATED"/>
    <property type="match status" value="1"/>
</dbReference>